<organism evidence="2 3">
    <name type="scientific">Sunxiuqinia elliptica</name>
    <dbReference type="NCBI Taxonomy" id="655355"/>
    <lineage>
        <taxon>Bacteria</taxon>
        <taxon>Pseudomonadati</taxon>
        <taxon>Bacteroidota</taxon>
        <taxon>Bacteroidia</taxon>
        <taxon>Marinilabiliales</taxon>
        <taxon>Prolixibacteraceae</taxon>
        <taxon>Sunxiuqinia</taxon>
    </lineage>
</organism>
<evidence type="ECO:0000313" key="2">
    <source>
        <dbReference type="EMBL" id="SFE73934.1"/>
    </source>
</evidence>
<evidence type="ECO:0000313" key="3">
    <source>
        <dbReference type="Proteomes" id="UP000198964"/>
    </source>
</evidence>
<sequence>MKRIQTPYIQFIGILTILFAFAACEDDFVDTTKPVIRIEAPANNDTLYIGHDVHFDCEFEDDTELHSYKIDIHNNFDGHTHKSARIEGEETPFRYSNSWTFSPGQKNATVHHHELIIPELIDNLPVAHGKYHFGIFCTDKAGNESHIFIDVVLAEGDGDHDHH</sequence>
<gene>
    <name evidence="2" type="ORF">SAMN05216283_101889</name>
</gene>
<reference evidence="2 3" key="1">
    <citation type="submission" date="2016-10" db="EMBL/GenBank/DDBJ databases">
        <authorList>
            <person name="de Groot N.N."/>
        </authorList>
    </citation>
    <scope>NUCLEOTIDE SEQUENCE [LARGE SCALE GENOMIC DNA]</scope>
    <source>
        <strain evidence="2 3">CGMCC 1.9156</strain>
    </source>
</reference>
<accession>A0A1I2D0A9</accession>
<dbReference type="Gene3D" id="2.60.40.4140">
    <property type="match status" value="1"/>
</dbReference>
<dbReference type="InterPro" id="IPR027829">
    <property type="entry name" value="DUF4625"/>
</dbReference>
<keyword evidence="3" id="KW-1185">Reference proteome</keyword>
<dbReference type="Proteomes" id="UP000198964">
    <property type="component" value="Unassembled WGS sequence"/>
</dbReference>
<feature type="chain" id="PRO_5011520967" description="DUF4625 domain-containing protein" evidence="1">
    <location>
        <begin position="23"/>
        <end position="163"/>
    </location>
</feature>
<name>A0A1I2D0A9_9BACT</name>
<keyword evidence="1" id="KW-0732">Signal</keyword>
<evidence type="ECO:0008006" key="4">
    <source>
        <dbReference type="Google" id="ProtNLM"/>
    </source>
</evidence>
<protein>
    <recommendedName>
        <fullName evidence="4">DUF4625 domain-containing protein</fullName>
    </recommendedName>
</protein>
<feature type="signal peptide" evidence="1">
    <location>
        <begin position="1"/>
        <end position="22"/>
    </location>
</feature>
<dbReference type="Pfam" id="PF15418">
    <property type="entry name" value="DUF4625"/>
    <property type="match status" value="1"/>
</dbReference>
<proteinExistence type="predicted"/>
<dbReference type="AlphaFoldDB" id="A0A1I2D0A9"/>
<dbReference type="EMBL" id="FONW01000001">
    <property type="protein sequence ID" value="SFE73934.1"/>
    <property type="molecule type" value="Genomic_DNA"/>
</dbReference>
<dbReference type="RefSeq" id="WP_093918588.1">
    <property type="nucleotide sequence ID" value="NZ_FONW01000001.1"/>
</dbReference>
<dbReference type="STRING" id="655355.SAMN05216283_101889"/>
<dbReference type="PROSITE" id="PS51257">
    <property type="entry name" value="PROKAR_LIPOPROTEIN"/>
    <property type="match status" value="1"/>
</dbReference>
<evidence type="ECO:0000256" key="1">
    <source>
        <dbReference type="SAM" id="SignalP"/>
    </source>
</evidence>